<evidence type="ECO:0000313" key="3">
    <source>
        <dbReference type="Proteomes" id="UP000295258"/>
    </source>
</evidence>
<dbReference type="Proteomes" id="UP000295258">
    <property type="component" value="Unassembled WGS sequence"/>
</dbReference>
<comment type="caution">
    <text evidence="2">The sequence shown here is derived from an EMBL/GenBank/DDBJ whole genome shotgun (WGS) entry which is preliminary data.</text>
</comment>
<dbReference type="EMBL" id="SMKO01000121">
    <property type="protein sequence ID" value="TDC99125.1"/>
    <property type="molecule type" value="Genomic_DNA"/>
</dbReference>
<sequence length="65" mass="5951">MLTPSSGATRFADATISHGNGADPAPEAGGNAISGDGTFCAVAGTCGAPSGNAGANPSGNSCADP</sequence>
<reference evidence="2 3" key="1">
    <citation type="submission" date="2019-03" db="EMBL/GenBank/DDBJ databases">
        <title>Draft genome sequences of novel Actinobacteria.</title>
        <authorList>
            <person name="Sahin N."/>
            <person name="Ay H."/>
            <person name="Saygin H."/>
        </authorList>
    </citation>
    <scope>NUCLEOTIDE SEQUENCE [LARGE SCALE GENOMIC DNA]</scope>
    <source>
        <strain evidence="2 3">KC310</strain>
    </source>
</reference>
<dbReference type="RefSeq" id="WP_132600111.1">
    <property type="nucleotide sequence ID" value="NZ_SMKO01000121.1"/>
</dbReference>
<dbReference type="AlphaFoldDB" id="A0A4V2Y9B3"/>
<feature type="region of interest" description="Disordered" evidence="1">
    <location>
        <begin position="1"/>
        <end position="34"/>
    </location>
</feature>
<gene>
    <name evidence="2" type="ORF">E1292_32910</name>
</gene>
<evidence type="ECO:0000256" key="1">
    <source>
        <dbReference type="SAM" id="MobiDB-lite"/>
    </source>
</evidence>
<keyword evidence="3" id="KW-1185">Reference proteome</keyword>
<accession>A0A4V2Y9B3</accession>
<evidence type="ECO:0000313" key="2">
    <source>
        <dbReference type="EMBL" id="TDC99125.1"/>
    </source>
</evidence>
<protein>
    <submittedName>
        <fullName evidence="2">Uncharacterized protein</fullName>
    </submittedName>
</protein>
<organism evidence="2 3">
    <name type="scientific">Nonomuraea deserti</name>
    <dbReference type="NCBI Taxonomy" id="1848322"/>
    <lineage>
        <taxon>Bacteria</taxon>
        <taxon>Bacillati</taxon>
        <taxon>Actinomycetota</taxon>
        <taxon>Actinomycetes</taxon>
        <taxon>Streptosporangiales</taxon>
        <taxon>Streptosporangiaceae</taxon>
        <taxon>Nonomuraea</taxon>
    </lineage>
</organism>
<name>A0A4V2Y9B3_9ACTN</name>
<proteinExistence type="predicted"/>